<dbReference type="Pfam" id="PF12831">
    <property type="entry name" value="FAD_oxidored"/>
    <property type="match status" value="1"/>
</dbReference>
<name>A0A521F7U4_SACCC</name>
<dbReference type="GO" id="GO:0016491">
    <property type="term" value="F:oxidoreductase activity"/>
    <property type="evidence" value="ECO:0007669"/>
    <property type="project" value="UniProtKB-KW"/>
</dbReference>
<evidence type="ECO:0000256" key="2">
    <source>
        <dbReference type="ARBA" id="ARBA00022723"/>
    </source>
</evidence>
<keyword evidence="2" id="KW-0479">Metal-binding</keyword>
<evidence type="ECO:0000256" key="3">
    <source>
        <dbReference type="ARBA" id="ARBA00023002"/>
    </source>
</evidence>
<dbReference type="AlphaFoldDB" id="A0A521F7U4"/>
<dbReference type="Proteomes" id="UP000319040">
    <property type="component" value="Unassembled WGS sequence"/>
</dbReference>
<evidence type="ECO:0000313" key="6">
    <source>
        <dbReference type="EMBL" id="SMO91671.1"/>
    </source>
</evidence>
<sequence length="640" mass="72004">MKNKLILSLFLILVSLNIFSQQKAEILSTDVMIVGGGASGTMAGIQAARMGVSVLIVEETPWLGGMLTSAGVSAADGNYRLRSGLWYEFMEKLFTHYGDADSVKTGWVSNVLFEPHVGEAILSNMTKAETNLSVFRNTRLIDIQKIDEGWEAVINQGIEKIVVNARIVIDATEMGDVAKRAGIPYDIGMDARSDTGEDIAPEKANDIIQDLTYVAILKDYGDTVDVTIPRPYNYDPSPFYCTCAGKCDEDSLGTKLWDCDFMMEYGKLPNGYYMINWPIYGNDYYVNALEMSTHERDSVFQKAKDFTLNYIYYLQHELGYKNLGIANDVFPTDDGLPLIPYHRESRRIKGLVRYTVNDMARPFEQNNALYRTGIAVGDYPVDHHRQRYPDAHLLPELHFYPVPSYNLPLGVMIPKGTKDMVVAEKSISVSNIVNGTTRLQPVCLLIGQASGVLAALSVQLETTPEKVSVRSVQNQLLKHEAYLMPYSDIKPEHAVFNALQRIGATGILRGEGKNIGWENHTHIYPDSIVTRKALQEGLSDWLPVNNLNFNTEEVSFSELLKLIDVLDKTYNPQYQNLSLKVWYKKSTAILKKHNLQVPTKKECVSRATFALLLDELLNPFELRQVDHTGKFMDDLCESRF</sequence>
<dbReference type="InterPro" id="IPR036188">
    <property type="entry name" value="FAD/NAD-bd_sf"/>
</dbReference>
<dbReference type="InterPro" id="IPR039650">
    <property type="entry name" value="HdrA-like"/>
</dbReference>
<keyword evidence="1" id="KW-0004">4Fe-4S</keyword>
<evidence type="ECO:0000256" key="4">
    <source>
        <dbReference type="ARBA" id="ARBA00023004"/>
    </source>
</evidence>
<dbReference type="Gene3D" id="3.50.50.60">
    <property type="entry name" value="FAD/NAD(P)-binding domain"/>
    <property type="match status" value="1"/>
</dbReference>
<dbReference type="SUPFAM" id="SSF51905">
    <property type="entry name" value="FAD/NAD(P)-binding domain"/>
    <property type="match status" value="1"/>
</dbReference>
<protein>
    <submittedName>
        <fullName evidence="6">Ribulose 1,5-bisphosphate synthetase/thiazole synthase</fullName>
    </submittedName>
</protein>
<proteinExistence type="predicted"/>
<organism evidence="6 7">
    <name type="scientific">Saccharicrinis carchari</name>
    <dbReference type="NCBI Taxonomy" id="1168039"/>
    <lineage>
        <taxon>Bacteria</taxon>
        <taxon>Pseudomonadati</taxon>
        <taxon>Bacteroidota</taxon>
        <taxon>Bacteroidia</taxon>
        <taxon>Marinilabiliales</taxon>
        <taxon>Marinilabiliaceae</taxon>
        <taxon>Saccharicrinis</taxon>
    </lineage>
</organism>
<dbReference type="PANTHER" id="PTHR43498">
    <property type="entry name" value="FERREDOXIN:COB-COM HETERODISULFIDE REDUCTASE SUBUNIT A"/>
    <property type="match status" value="1"/>
</dbReference>
<keyword evidence="3" id="KW-0560">Oxidoreductase</keyword>
<gene>
    <name evidence="6" type="ORF">SAMN06265379_1153</name>
</gene>
<evidence type="ECO:0000313" key="7">
    <source>
        <dbReference type="Proteomes" id="UP000319040"/>
    </source>
</evidence>
<accession>A0A521F7U4</accession>
<dbReference type="EMBL" id="FXTB01000015">
    <property type="protein sequence ID" value="SMO91671.1"/>
    <property type="molecule type" value="Genomic_DNA"/>
</dbReference>
<keyword evidence="4" id="KW-0408">Iron</keyword>
<dbReference type="PANTHER" id="PTHR43498:SF1">
    <property type="entry name" value="COB--COM HETERODISULFIDE REDUCTASE IRON-SULFUR SUBUNIT A"/>
    <property type="match status" value="1"/>
</dbReference>
<dbReference type="OrthoDB" id="615715at2"/>
<keyword evidence="5" id="KW-0411">Iron-sulfur</keyword>
<dbReference type="RefSeq" id="WP_142534733.1">
    <property type="nucleotide sequence ID" value="NZ_FXTB01000015.1"/>
</dbReference>
<reference evidence="6 7" key="1">
    <citation type="submission" date="2017-05" db="EMBL/GenBank/DDBJ databases">
        <authorList>
            <person name="Varghese N."/>
            <person name="Submissions S."/>
        </authorList>
    </citation>
    <scope>NUCLEOTIDE SEQUENCE [LARGE SCALE GENOMIC DNA]</scope>
    <source>
        <strain evidence="6 7">DSM 27040</strain>
    </source>
</reference>
<keyword evidence="7" id="KW-1185">Reference proteome</keyword>
<dbReference type="GO" id="GO:0046872">
    <property type="term" value="F:metal ion binding"/>
    <property type="evidence" value="ECO:0007669"/>
    <property type="project" value="UniProtKB-KW"/>
</dbReference>
<dbReference type="GO" id="GO:0051539">
    <property type="term" value="F:4 iron, 4 sulfur cluster binding"/>
    <property type="evidence" value="ECO:0007669"/>
    <property type="project" value="UniProtKB-KW"/>
</dbReference>
<evidence type="ECO:0000256" key="5">
    <source>
        <dbReference type="ARBA" id="ARBA00023014"/>
    </source>
</evidence>
<evidence type="ECO:0000256" key="1">
    <source>
        <dbReference type="ARBA" id="ARBA00022485"/>
    </source>
</evidence>